<dbReference type="InterPro" id="IPR036628">
    <property type="entry name" value="Clp_N_dom_sf"/>
</dbReference>
<reference evidence="2 3" key="1">
    <citation type="submission" date="2016-09" db="EMBL/GenBank/DDBJ databases">
        <title>Streptomyces rubrolavendulae MJM4426 Genome sequencing and assembly.</title>
        <authorList>
            <person name="Kim J.-G."/>
        </authorList>
    </citation>
    <scope>NUCLEOTIDE SEQUENCE [LARGE SCALE GENOMIC DNA]</scope>
    <source>
        <strain evidence="2 3">MJM4426</strain>
    </source>
</reference>
<name>A0A1D8FXA7_9ACTN</name>
<organism evidence="2 3">
    <name type="scientific">Streptomyces rubrolavendulae</name>
    <dbReference type="NCBI Taxonomy" id="285473"/>
    <lineage>
        <taxon>Bacteria</taxon>
        <taxon>Bacillati</taxon>
        <taxon>Actinomycetota</taxon>
        <taxon>Actinomycetes</taxon>
        <taxon>Kitasatosporales</taxon>
        <taxon>Streptomycetaceae</taxon>
        <taxon>Streptomyces</taxon>
    </lineage>
</organism>
<evidence type="ECO:0000313" key="2">
    <source>
        <dbReference type="EMBL" id="AOT57828.1"/>
    </source>
</evidence>
<dbReference type="EMBL" id="CP017316">
    <property type="protein sequence ID" value="AOT57828.1"/>
    <property type="molecule type" value="Genomic_DNA"/>
</dbReference>
<sequence>MQSSPSRHPARPARAPAATAAGRDTAEDADRGAGQGADARAVRDAGARAVRDAGAGDGLGAELAAVVAAARRRAARDGDRQIDTAHLLHSLAESHPEVRAALGAERAARVLAYLVQRSIGYGLRWHGTVEDSGAGAVVRGGEAPEPPGPAATDEAGPTGWAGSAVREGAGPRGSAVREGAGSAGPVLAGVRAGWSPAAGAALEAALARARARGEPRARPLDLLAGLAADPHCRAVQVLTRAGVDRGLLTARVEHPSQQVRQALRS</sequence>
<proteinExistence type="predicted"/>
<accession>A0A1D8FXA7</accession>
<keyword evidence="3" id="KW-1185">Reference proteome</keyword>
<feature type="compositionally biased region" description="Low complexity" evidence="1">
    <location>
        <begin position="12"/>
        <end position="23"/>
    </location>
</feature>
<protein>
    <recommendedName>
        <fullName evidence="4">Clp amino terminal domain protein</fullName>
    </recommendedName>
</protein>
<evidence type="ECO:0008006" key="4">
    <source>
        <dbReference type="Google" id="ProtNLM"/>
    </source>
</evidence>
<dbReference type="Proteomes" id="UP000095349">
    <property type="component" value="Chromosome"/>
</dbReference>
<feature type="region of interest" description="Disordered" evidence="1">
    <location>
        <begin position="140"/>
        <end position="180"/>
    </location>
</feature>
<dbReference type="SUPFAM" id="SSF81923">
    <property type="entry name" value="Double Clp-N motif"/>
    <property type="match status" value="1"/>
</dbReference>
<gene>
    <name evidence="2" type="ORF">A4G23_00619</name>
</gene>
<evidence type="ECO:0000256" key="1">
    <source>
        <dbReference type="SAM" id="MobiDB-lite"/>
    </source>
</evidence>
<dbReference type="AlphaFoldDB" id="A0A1D8FXA7"/>
<dbReference type="KEGG" id="srn:A4G23_00619"/>
<evidence type="ECO:0000313" key="3">
    <source>
        <dbReference type="Proteomes" id="UP000095349"/>
    </source>
</evidence>
<dbReference type="STRING" id="285473.A4G23_00619"/>
<dbReference type="PATRIC" id="fig|285473.5.peg.662"/>
<feature type="region of interest" description="Disordered" evidence="1">
    <location>
        <begin position="1"/>
        <end position="40"/>
    </location>
</feature>
<dbReference type="Gene3D" id="1.10.1780.10">
    <property type="entry name" value="Clp, N-terminal domain"/>
    <property type="match status" value="1"/>
</dbReference>